<accession>A0A264W3V2</accession>
<organism evidence="7 8">
    <name type="scientific">Tetzosporium hominis</name>
    <dbReference type="NCBI Taxonomy" id="2020506"/>
    <lineage>
        <taxon>Bacteria</taxon>
        <taxon>Bacillati</taxon>
        <taxon>Bacillota</taxon>
        <taxon>Bacilli</taxon>
        <taxon>Bacillales</taxon>
        <taxon>Caryophanaceae</taxon>
        <taxon>Tetzosporium</taxon>
    </lineage>
</organism>
<dbReference type="PANTHER" id="PTHR34294">
    <property type="entry name" value="TRANSCRIPTIONAL REGULATOR-RELATED"/>
    <property type="match status" value="1"/>
</dbReference>
<dbReference type="PANTHER" id="PTHR34294:SF5">
    <property type="entry name" value="CENTRAL GLYCOLYTIC GENES REGULATOR"/>
    <property type="match status" value="1"/>
</dbReference>
<dbReference type="AlphaFoldDB" id="A0A264W3V2"/>
<dbReference type="Proteomes" id="UP000217065">
    <property type="component" value="Unassembled WGS sequence"/>
</dbReference>
<dbReference type="SUPFAM" id="SSF46785">
    <property type="entry name" value="Winged helix' DNA-binding domain"/>
    <property type="match status" value="1"/>
</dbReference>
<dbReference type="GO" id="GO:0030246">
    <property type="term" value="F:carbohydrate binding"/>
    <property type="evidence" value="ECO:0007669"/>
    <property type="project" value="InterPro"/>
</dbReference>
<dbReference type="Gene3D" id="1.10.10.10">
    <property type="entry name" value="Winged helix-like DNA-binding domain superfamily/Winged helix DNA-binding domain"/>
    <property type="match status" value="1"/>
</dbReference>
<feature type="domain" description="Sugar-binding" evidence="5">
    <location>
        <begin position="92"/>
        <end position="337"/>
    </location>
</feature>
<dbReference type="InterPro" id="IPR037171">
    <property type="entry name" value="NagB/RpiA_transferase-like"/>
</dbReference>
<dbReference type="Pfam" id="PF04198">
    <property type="entry name" value="Sugar-bind"/>
    <property type="match status" value="1"/>
</dbReference>
<evidence type="ECO:0000259" key="5">
    <source>
        <dbReference type="Pfam" id="PF04198"/>
    </source>
</evidence>
<dbReference type="InterPro" id="IPR051054">
    <property type="entry name" value="SorC_transcr_regulators"/>
</dbReference>
<dbReference type="SUPFAM" id="SSF100950">
    <property type="entry name" value="NagB/RpiA/CoA transferase-like"/>
    <property type="match status" value="1"/>
</dbReference>
<name>A0A264W3V2_9BACL</name>
<dbReference type="InterPro" id="IPR007324">
    <property type="entry name" value="Sugar-bd_dom_put"/>
</dbReference>
<dbReference type="EMBL" id="NOKQ01000196">
    <property type="protein sequence ID" value="OZS78266.1"/>
    <property type="molecule type" value="Genomic_DNA"/>
</dbReference>
<evidence type="ECO:0000256" key="3">
    <source>
        <dbReference type="ARBA" id="ARBA00023125"/>
    </source>
</evidence>
<dbReference type="OrthoDB" id="9793820at2"/>
<keyword evidence="3" id="KW-0238">DNA-binding</keyword>
<dbReference type="Gene3D" id="3.40.50.1360">
    <property type="match status" value="1"/>
</dbReference>
<keyword evidence="2" id="KW-0805">Transcription regulation</keyword>
<evidence type="ECO:0000313" key="7">
    <source>
        <dbReference type="EMBL" id="OZS78266.1"/>
    </source>
</evidence>
<dbReference type="RefSeq" id="WP_094942286.1">
    <property type="nucleotide sequence ID" value="NZ_NOKQ01000196.1"/>
</dbReference>
<dbReference type="InterPro" id="IPR048715">
    <property type="entry name" value="CggR_N"/>
</dbReference>
<dbReference type="InterPro" id="IPR036390">
    <property type="entry name" value="WH_DNA-bd_sf"/>
</dbReference>
<gene>
    <name evidence="7" type="ORF">CF394_05770</name>
</gene>
<protein>
    <submittedName>
        <fullName evidence="7">Uncharacterized protein</fullName>
    </submittedName>
</protein>
<dbReference type="InterPro" id="IPR036388">
    <property type="entry name" value="WH-like_DNA-bd_sf"/>
</dbReference>
<keyword evidence="8" id="KW-1185">Reference proteome</keyword>
<evidence type="ECO:0000256" key="4">
    <source>
        <dbReference type="ARBA" id="ARBA00023163"/>
    </source>
</evidence>
<sequence length="342" mass="38190">MEVLQAQLALMPEWKDMLQQRYHILYTIALSKGIGRRTLAENLQLSEREVRKEFDQLRGQGLIQISRDGAEITESGHLVLTSLKALVDEWSGRHEKERKLQQRFGIAEVHIVPGNCDDSTQSQTLLADEAAKWIVAHLESRMITAVTGGTTIAKIADQLPLTTKYQQLQFIAARGGIGKDVQLQANTIAAMFAEKMNGSYKTLYIPDRLSESAYDAMLQEPFVQEMMDLYEQMSILVHGIGDAAEMARRRSSSTEELNLLKSQQAVSEAFGYYFNAKGEVVHRIRTIGVQLEQLEQTPFIVAVAGGAQKAQALDSYFQQAPKQTVLITDEGAADHLIDSTNY</sequence>
<dbReference type="Pfam" id="PF21715">
    <property type="entry name" value="CggR_N"/>
    <property type="match status" value="1"/>
</dbReference>
<evidence type="ECO:0000256" key="2">
    <source>
        <dbReference type="ARBA" id="ARBA00023015"/>
    </source>
</evidence>
<keyword evidence="4" id="KW-0804">Transcription</keyword>
<evidence type="ECO:0000259" key="6">
    <source>
        <dbReference type="Pfam" id="PF21715"/>
    </source>
</evidence>
<evidence type="ECO:0000313" key="8">
    <source>
        <dbReference type="Proteomes" id="UP000217065"/>
    </source>
</evidence>
<feature type="domain" description="CggR N-terminal DNA binding" evidence="6">
    <location>
        <begin position="18"/>
        <end position="86"/>
    </location>
</feature>
<proteinExistence type="inferred from homology"/>
<dbReference type="GO" id="GO:0003677">
    <property type="term" value="F:DNA binding"/>
    <property type="evidence" value="ECO:0007669"/>
    <property type="project" value="UniProtKB-KW"/>
</dbReference>
<evidence type="ECO:0000256" key="1">
    <source>
        <dbReference type="ARBA" id="ARBA00010466"/>
    </source>
</evidence>
<reference evidence="7 8" key="1">
    <citation type="submission" date="2017-07" db="EMBL/GenBank/DDBJ databases">
        <title>Tetzosporium hominis gen.nov. sp.nov.</title>
        <authorList>
            <person name="Tetz G."/>
            <person name="Tetz V."/>
        </authorList>
    </citation>
    <scope>NUCLEOTIDE SEQUENCE [LARGE SCALE GENOMIC DNA]</scope>
    <source>
        <strain evidence="7 8">VT-49</strain>
    </source>
</reference>
<comment type="caution">
    <text evidence="7">The sequence shown here is derived from an EMBL/GenBank/DDBJ whole genome shotgun (WGS) entry which is preliminary data.</text>
</comment>
<comment type="similarity">
    <text evidence="1">Belongs to the SorC transcriptional regulatory family.</text>
</comment>